<gene>
    <name evidence="3" type="ORF">D9613_000041</name>
</gene>
<dbReference type="Gene3D" id="3.10.120.10">
    <property type="entry name" value="Cytochrome b5-like heme/steroid binding domain"/>
    <property type="match status" value="1"/>
</dbReference>
<dbReference type="InterPro" id="IPR001199">
    <property type="entry name" value="Cyt_B5-like_heme/steroid-bd"/>
</dbReference>
<evidence type="ECO:0000256" key="1">
    <source>
        <dbReference type="ARBA" id="ARBA00038357"/>
    </source>
</evidence>
<dbReference type="Proteomes" id="UP000521872">
    <property type="component" value="Unassembled WGS sequence"/>
</dbReference>
<dbReference type="FunFam" id="3.10.120.10:FF:000003">
    <property type="entry name" value="membrane-associated progesterone receptor component 1"/>
    <property type="match status" value="1"/>
</dbReference>
<evidence type="ECO:0000259" key="2">
    <source>
        <dbReference type="SMART" id="SM01117"/>
    </source>
</evidence>
<comment type="similarity">
    <text evidence="1">Belongs to the cytochrome b5 family. MAPR subfamily.</text>
</comment>
<comment type="caution">
    <text evidence="3">The sequence shown here is derived from an EMBL/GenBank/DDBJ whole genome shotgun (WGS) entry which is preliminary data.</text>
</comment>
<dbReference type="EMBL" id="JAACJL010000015">
    <property type="protein sequence ID" value="KAF4620816.1"/>
    <property type="molecule type" value="Genomic_DNA"/>
</dbReference>
<keyword evidence="4" id="KW-1185">Reference proteome</keyword>
<feature type="domain" description="Cytochrome b5 heme-binding" evidence="2">
    <location>
        <begin position="64"/>
        <end position="160"/>
    </location>
</feature>
<protein>
    <recommendedName>
        <fullName evidence="2">Cytochrome b5 heme-binding domain-containing protein</fullName>
    </recommendedName>
</protein>
<evidence type="ECO:0000313" key="3">
    <source>
        <dbReference type="EMBL" id="KAF4620816.1"/>
    </source>
</evidence>
<dbReference type="GO" id="GO:0020037">
    <property type="term" value="F:heme binding"/>
    <property type="evidence" value="ECO:0007669"/>
    <property type="project" value="UniProtKB-ARBA"/>
</dbReference>
<sequence length="167" mass="18589">MFSILKYVLILVVPASVLLYRRFPFTFKETPVVTTPAQADPKKPLKSIMQAPREDLAPPKDDLYTTEQLKQYDGSDPSKPIYVAIKGTIFDVTTKKDVYGPGRSYSIFAGKDGSRGLGLSSLKAEDAVADYSTLDDKDMKTLNDWHAFFSKRYNIVGKVSDGPVIDK</sequence>
<name>A0A8H4VS47_9AGAR</name>
<dbReference type="AlphaFoldDB" id="A0A8H4VS47"/>
<dbReference type="PANTHER" id="PTHR10281:SF115">
    <property type="entry name" value="BINDING PROTEIN, PUTATIVE (AFU_ORTHOLOGUE AFUA_4G06240)-RELATED"/>
    <property type="match status" value="1"/>
</dbReference>
<reference evidence="3 4" key="1">
    <citation type="submission" date="2019-12" db="EMBL/GenBank/DDBJ databases">
        <authorList>
            <person name="Floudas D."/>
            <person name="Bentzer J."/>
            <person name="Ahren D."/>
            <person name="Johansson T."/>
            <person name="Persson P."/>
            <person name="Tunlid A."/>
        </authorList>
    </citation>
    <scope>NUCLEOTIDE SEQUENCE [LARGE SCALE GENOMIC DNA]</scope>
    <source>
        <strain evidence="3 4">CBS 102.39</strain>
    </source>
</reference>
<dbReference type="InterPro" id="IPR036400">
    <property type="entry name" value="Cyt_B5-like_heme/steroid_sf"/>
</dbReference>
<dbReference type="PANTHER" id="PTHR10281">
    <property type="entry name" value="MEMBRANE-ASSOCIATED PROGESTERONE RECEPTOR COMPONENT-RELATED"/>
    <property type="match status" value="1"/>
</dbReference>
<proteinExistence type="inferred from homology"/>
<dbReference type="GO" id="GO:0016020">
    <property type="term" value="C:membrane"/>
    <property type="evidence" value="ECO:0007669"/>
    <property type="project" value="TreeGrafter"/>
</dbReference>
<dbReference type="InterPro" id="IPR050577">
    <property type="entry name" value="MAPR/NEUFC/NENF-like"/>
</dbReference>
<dbReference type="Pfam" id="PF00173">
    <property type="entry name" value="Cyt-b5"/>
    <property type="match status" value="1"/>
</dbReference>
<accession>A0A8H4VS47</accession>
<evidence type="ECO:0000313" key="4">
    <source>
        <dbReference type="Proteomes" id="UP000521872"/>
    </source>
</evidence>
<dbReference type="GO" id="GO:0005783">
    <property type="term" value="C:endoplasmic reticulum"/>
    <property type="evidence" value="ECO:0007669"/>
    <property type="project" value="TreeGrafter"/>
</dbReference>
<dbReference type="SUPFAM" id="SSF55856">
    <property type="entry name" value="Cytochrome b5-like heme/steroid binding domain"/>
    <property type="match status" value="1"/>
</dbReference>
<dbReference type="SMART" id="SM01117">
    <property type="entry name" value="Cyt-b5"/>
    <property type="match status" value="1"/>
</dbReference>
<organism evidence="3 4">
    <name type="scientific">Agrocybe pediades</name>
    <dbReference type="NCBI Taxonomy" id="84607"/>
    <lineage>
        <taxon>Eukaryota</taxon>
        <taxon>Fungi</taxon>
        <taxon>Dikarya</taxon>
        <taxon>Basidiomycota</taxon>
        <taxon>Agaricomycotina</taxon>
        <taxon>Agaricomycetes</taxon>
        <taxon>Agaricomycetidae</taxon>
        <taxon>Agaricales</taxon>
        <taxon>Agaricineae</taxon>
        <taxon>Strophariaceae</taxon>
        <taxon>Agrocybe</taxon>
    </lineage>
</organism>